<dbReference type="SMART" id="SM00184">
    <property type="entry name" value="RING"/>
    <property type="match status" value="1"/>
</dbReference>
<dbReference type="Pfam" id="PF00643">
    <property type="entry name" value="zf-B_box"/>
    <property type="match status" value="1"/>
</dbReference>
<evidence type="ECO:0000313" key="11">
    <source>
        <dbReference type="Proteomes" id="UP001501920"/>
    </source>
</evidence>
<dbReference type="InterPro" id="IPR001841">
    <property type="entry name" value="Znf_RING"/>
</dbReference>
<dbReference type="PANTHER" id="PTHR24103">
    <property type="entry name" value="E3 UBIQUITIN-PROTEIN LIGASE TRIM"/>
    <property type="match status" value="1"/>
</dbReference>
<dbReference type="GeneTree" id="ENSGT00940000164374"/>
<feature type="domain" description="B box-type" evidence="8">
    <location>
        <begin position="97"/>
        <end position="138"/>
    </location>
</feature>
<dbReference type="Pfam" id="PF00622">
    <property type="entry name" value="SPRY"/>
    <property type="match status" value="1"/>
</dbReference>
<dbReference type="AlphaFoldDB" id="A0A3B4CMX0"/>
<proteinExistence type="inferred from homology"/>
<dbReference type="STRING" id="42514.ENSPNAP00000012703"/>
<dbReference type="InterPro" id="IPR003877">
    <property type="entry name" value="SPRY_dom"/>
</dbReference>
<dbReference type="GeneID" id="108437455"/>
<keyword evidence="2" id="KW-0479">Metal-binding</keyword>
<reference evidence="10 11" key="1">
    <citation type="submission" date="2020-10" db="EMBL/GenBank/DDBJ databases">
        <title>Pygocentrus nattereri (red-bellied piranha) genome, fPygNat1, primary haplotype.</title>
        <authorList>
            <person name="Myers G."/>
            <person name="Meyer A."/>
            <person name="Karagic N."/>
            <person name="Pippel M."/>
            <person name="Winkler S."/>
            <person name="Tracey A."/>
            <person name="Wood J."/>
            <person name="Formenti G."/>
            <person name="Howe K."/>
            <person name="Fedrigo O."/>
            <person name="Jarvis E.D."/>
        </authorList>
    </citation>
    <scope>NUCLEOTIDE SEQUENCE [LARGE SCALE GENOMIC DNA]</scope>
</reference>
<dbReference type="OrthoDB" id="654191at2759"/>
<dbReference type="OMA" id="FNIRCRT"/>
<dbReference type="InterPro" id="IPR013083">
    <property type="entry name" value="Znf_RING/FYVE/PHD"/>
</dbReference>
<feature type="domain" description="RING-type" evidence="7">
    <location>
        <begin position="11"/>
        <end position="52"/>
    </location>
</feature>
<dbReference type="Pfam" id="PF00097">
    <property type="entry name" value="zf-C3HC4"/>
    <property type="match status" value="1"/>
</dbReference>
<dbReference type="Gene3D" id="2.60.120.920">
    <property type="match status" value="1"/>
</dbReference>
<evidence type="ECO:0000313" key="10">
    <source>
        <dbReference type="Ensembl" id="ENSPNAP00000012703.2"/>
    </source>
</evidence>
<reference evidence="10" key="2">
    <citation type="submission" date="2025-08" db="UniProtKB">
        <authorList>
            <consortium name="Ensembl"/>
        </authorList>
    </citation>
    <scope>IDENTIFICATION</scope>
</reference>
<evidence type="ECO:0000259" key="9">
    <source>
        <dbReference type="PROSITE" id="PS50188"/>
    </source>
</evidence>
<accession>A0A3B4CMX0</accession>
<feature type="domain" description="B30.2/SPRY" evidence="9">
    <location>
        <begin position="295"/>
        <end position="480"/>
    </location>
</feature>
<comment type="similarity">
    <text evidence="1">Belongs to the TRIM/RBCC family.</text>
</comment>
<sequence>MASMLSMQIQCPVCLNTLRDPVCLPCEHSYCRVCLTRHLAVSADESTCPECRTPFSRADIRVNRTLRNIVDAARVHLEEHKALRDRAMTILTGQTQNATDKCPDHMETLRLYCETDQKPICVVCRDDRRHQGHRVKTLKDALQAKKEKAAEKLETLFTENEKLVELIGDQVDEILKTRERLKALTDQITEQFAQMCQFLKDKEVEIKALLEEEEDKLLRVMEVNLFRMEEMLTEVRVNQGLLMSALETDQPSQFLQWWAESGQSLVGETAAAGRIWSPAEDVSVTCDSLFLGPYETHLQFFVWKEMLTSIQPVPHHHAMETKGDQNVKVTPSGLSVQCKKGSVKKNKHGLPWLKTESSFRTGQYYWEVEVGQKLDWEIGVCGCESDKASKDTMLCFNSDFSYHIQQSGRLDKRPMRILTRPRKIGVYLDCERKQVSFYNADSMTLIETAMLSRSFPFSLCVSPGQYLNGKNSDPLTVCWY</sequence>
<evidence type="ECO:0000256" key="3">
    <source>
        <dbReference type="ARBA" id="ARBA00022771"/>
    </source>
</evidence>
<evidence type="ECO:0008006" key="12">
    <source>
        <dbReference type="Google" id="ProtNLM"/>
    </source>
</evidence>
<dbReference type="SMART" id="SM00336">
    <property type="entry name" value="BBOX"/>
    <property type="match status" value="1"/>
</dbReference>
<dbReference type="PRINTS" id="PR01407">
    <property type="entry name" value="BUTYPHLNCDUF"/>
</dbReference>
<dbReference type="InterPro" id="IPR017907">
    <property type="entry name" value="Znf_RING_CS"/>
</dbReference>
<dbReference type="InterPro" id="IPR001870">
    <property type="entry name" value="B30.2/SPRY"/>
</dbReference>
<dbReference type="Gene3D" id="3.30.160.60">
    <property type="entry name" value="Classic Zinc Finger"/>
    <property type="match status" value="1"/>
</dbReference>
<keyword evidence="11" id="KW-1185">Reference proteome</keyword>
<reference evidence="10" key="3">
    <citation type="submission" date="2025-09" db="UniProtKB">
        <authorList>
            <consortium name="Ensembl"/>
        </authorList>
    </citation>
    <scope>IDENTIFICATION</scope>
</reference>
<keyword evidence="3 5" id="KW-0863">Zinc-finger</keyword>
<evidence type="ECO:0000256" key="2">
    <source>
        <dbReference type="ARBA" id="ARBA00022723"/>
    </source>
</evidence>
<dbReference type="Ensembl" id="ENSPNAT00000020087.2">
    <property type="protein sequence ID" value="ENSPNAP00000012703.2"/>
    <property type="gene ID" value="ENSPNAG00000003528.2"/>
</dbReference>
<dbReference type="PROSITE" id="PS00518">
    <property type="entry name" value="ZF_RING_1"/>
    <property type="match status" value="1"/>
</dbReference>
<evidence type="ECO:0000256" key="4">
    <source>
        <dbReference type="ARBA" id="ARBA00022833"/>
    </source>
</evidence>
<dbReference type="GO" id="GO:0008270">
    <property type="term" value="F:zinc ion binding"/>
    <property type="evidence" value="ECO:0007669"/>
    <property type="project" value="UniProtKB-KW"/>
</dbReference>
<keyword evidence="4" id="KW-0862">Zinc</keyword>
<dbReference type="InterPro" id="IPR013320">
    <property type="entry name" value="ConA-like_dom_sf"/>
</dbReference>
<dbReference type="PROSITE" id="PS50119">
    <property type="entry name" value="ZF_BBOX"/>
    <property type="match status" value="1"/>
</dbReference>
<dbReference type="InterPro" id="IPR018957">
    <property type="entry name" value="Znf_C3HC4_RING-type"/>
</dbReference>
<dbReference type="PROSITE" id="PS50188">
    <property type="entry name" value="B302_SPRY"/>
    <property type="match status" value="1"/>
</dbReference>
<evidence type="ECO:0000256" key="1">
    <source>
        <dbReference type="ARBA" id="ARBA00008518"/>
    </source>
</evidence>
<dbReference type="SUPFAM" id="SSF57845">
    <property type="entry name" value="B-box zinc-binding domain"/>
    <property type="match status" value="1"/>
</dbReference>
<dbReference type="RefSeq" id="XP_017570039.2">
    <property type="nucleotide sequence ID" value="XM_017714550.2"/>
</dbReference>
<dbReference type="InterPro" id="IPR043136">
    <property type="entry name" value="B30.2/SPRY_sf"/>
</dbReference>
<dbReference type="CDD" id="cd19800">
    <property type="entry name" value="Bbox2_xNF7-like"/>
    <property type="match status" value="1"/>
</dbReference>
<name>A0A3B4CMX0_PYGNA</name>
<dbReference type="SUPFAM" id="SSF57850">
    <property type="entry name" value="RING/U-box"/>
    <property type="match status" value="1"/>
</dbReference>
<evidence type="ECO:0000256" key="6">
    <source>
        <dbReference type="SAM" id="Coils"/>
    </source>
</evidence>
<feature type="coiled-coil region" evidence="6">
    <location>
        <begin position="135"/>
        <end position="166"/>
    </location>
</feature>
<dbReference type="InterPro" id="IPR000315">
    <property type="entry name" value="Znf_B-box"/>
</dbReference>
<dbReference type="SUPFAM" id="SSF49899">
    <property type="entry name" value="Concanavalin A-like lectins/glucanases"/>
    <property type="match status" value="1"/>
</dbReference>
<protein>
    <recommendedName>
        <fullName evidence="12">Zinc-binding protein A33-like</fullName>
    </recommendedName>
</protein>
<dbReference type="Gene3D" id="3.30.40.10">
    <property type="entry name" value="Zinc/RING finger domain, C3HC4 (zinc finger)"/>
    <property type="match status" value="1"/>
</dbReference>
<dbReference type="InterPro" id="IPR003879">
    <property type="entry name" value="Butyrophylin_SPRY"/>
</dbReference>
<evidence type="ECO:0000256" key="5">
    <source>
        <dbReference type="PROSITE-ProRule" id="PRU00024"/>
    </source>
</evidence>
<dbReference type="PROSITE" id="PS50089">
    <property type="entry name" value="ZF_RING_2"/>
    <property type="match status" value="1"/>
</dbReference>
<evidence type="ECO:0000259" key="8">
    <source>
        <dbReference type="PROSITE" id="PS50119"/>
    </source>
</evidence>
<dbReference type="Proteomes" id="UP001501920">
    <property type="component" value="Chromosome 3"/>
</dbReference>
<evidence type="ECO:0000259" key="7">
    <source>
        <dbReference type="PROSITE" id="PS50089"/>
    </source>
</evidence>
<keyword evidence="6" id="KW-0175">Coiled coil</keyword>
<dbReference type="InterPro" id="IPR050143">
    <property type="entry name" value="TRIM/RBCC"/>
</dbReference>
<organism evidence="10 11">
    <name type="scientific">Pygocentrus nattereri</name>
    <name type="common">Red-bellied piranha</name>
    <dbReference type="NCBI Taxonomy" id="42514"/>
    <lineage>
        <taxon>Eukaryota</taxon>
        <taxon>Metazoa</taxon>
        <taxon>Chordata</taxon>
        <taxon>Craniata</taxon>
        <taxon>Vertebrata</taxon>
        <taxon>Euteleostomi</taxon>
        <taxon>Actinopterygii</taxon>
        <taxon>Neopterygii</taxon>
        <taxon>Teleostei</taxon>
        <taxon>Ostariophysi</taxon>
        <taxon>Characiformes</taxon>
        <taxon>Characoidei</taxon>
        <taxon>Pygocentrus</taxon>
    </lineage>
</organism>